<dbReference type="Pfam" id="PF02595">
    <property type="entry name" value="Gly_kinase"/>
    <property type="match status" value="1"/>
</dbReference>
<evidence type="ECO:0000313" key="6">
    <source>
        <dbReference type="Proteomes" id="UP000030185"/>
    </source>
</evidence>
<dbReference type="STRING" id="153721.MYP_208"/>
<dbReference type="GO" id="GO:0031388">
    <property type="term" value="P:organic acid phosphorylation"/>
    <property type="evidence" value="ECO:0007669"/>
    <property type="project" value="UniProtKB-UniRule"/>
</dbReference>
<accession>A0A098L8U0</accession>
<dbReference type="EMBL" id="BBLT01000001">
    <property type="protein sequence ID" value="GAL82982.1"/>
    <property type="molecule type" value="Genomic_DNA"/>
</dbReference>
<protein>
    <recommendedName>
        <fullName evidence="7">Glycerate kinase</fullName>
    </recommendedName>
</protein>
<comment type="caution">
    <text evidence="5">The sequence shown here is derived from an EMBL/GenBank/DDBJ whole genome shotgun (WGS) entry which is preliminary data.</text>
</comment>
<keyword evidence="2 4" id="KW-0808">Transferase</keyword>
<dbReference type="NCBIfam" id="TIGR00045">
    <property type="entry name" value="glycerate kinase"/>
    <property type="match status" value="1"/>
</dbReference>
<reference evidence="5 6" key="1">
    <citation type="submission" date="2014-09" db="EMBL/GenBank/DDBJ databases">
        <title>Sporocytophaga myxococcoides PG-01 genome sequencing.</title>
        <authorList>
            <person name="Liu L."/>
            <person name="Gao P.J."/>
            <person name="Chen G.J."/>
            <person name="Wang L.S."/>
        </authorList>
    </citation>
    <scope>NUCLEOTIDE SEQUENCE [LARGE SCALE GENOMIC DNA]</scope>
    <source>
        <strain evidence="5 6">PG-01</strain>
    </source>
</reference>
<dbReference type="InterPro" id="IPR018197">
    <property type="entry name" value="Glycerate_kinase_RE-like"/>
</dbReference>
<proteinExistence type="inferred from homology"/>
<evidence type="ECO:0000256" key="2">
    <source>
        <dbReference type="ARBA" id="ARBA00022679"/>
    </source>
</evidence>
<dbReference type="GO" id="GO:0008887">
    <property type="term" value="F:glycerate kinase activity"/>
    <property type="evidence" value="ECO:0007669"/>
    <property type="project" value="UniProtKB-UniRule"/>
</dbReference>
<dbReference type="Gene3D" id="3.40.50.10350">
    <property type="entry name" value="Glycerate kinase, domain 1"/>
    <property type="match status" value="1"/>
</dbReference>
<dbReference type="Proteomes" id="UP000030185">
    <property type="component" value="Unassembled WGS sequence"/>
</dbReference>
<evidence type="ECO:0000256" key="4">
    <source>
        <dbReference type="PIRNR" id="PIRNR006078"/>
    </source>
</evidence>
<comment type="similarity">
    <text evidence="1 4">Belongs to the glycerate kinase type-1 family.</text>
</comment>
<evidence type="ECO:0000313" key="5">
    <source>
        <dbReference type="EMBL" id="GAL82982.1"/>
    </source>
</evidence>
<dbReference type="AlphaFoldDB" id="A0A098L8U0"/>
<dbReference type="InterPro" id="IPR018193">
    <property type="entry name" value="Glyc_kinase_flavodox-like_fold"/>
</dbReference>
<dbReference type="InterPro" id="IPR004381">
    <property type="entry name" value="Glycerate_kinase"/>
</dbReference>
<dbReference type="SUPFAM" id="SSF110738">
    <property type="entry name" value="Glycerate kinase I"/>
    <property type="match status" value="1"/>
</dbReference>
<keyword evidence="6" id="KW-1185">Reference proteome</keyword>
<evidence type="ECO:0008006" key="7">
    <source>
        <dbReference type="Google" id="ProtNLM"/>
    </source>
</evidence>
<sequence>MIPDSLKESLSAFEVADAMTNGIRKVLSDAEIISCPLADGGEGTVEALVHATGGYKVEVPVHDPLMRSIKASYGILGDHRTAVIETAAASGLALLNNQERNPMITTSFGTGELIADALNKGIRKFIIGLGGSAINDGGAGMAQALGVALLDEKGKDLPKGGEALVNLAEINLTGIHDALKSAEFTIASDVTNPLTGANGASRVFGPQKGATEEMAAFLDKCLSHYASVIKEQMGKEIDTIAGAGAAGGLGAGILAFCGGVIKSGFPLIAELAKVDEKLENADIIFTAEGRSDLQTLSGKLPLGVGKIGQNYRIPVFLITGYAASGAEELLKHGVTCIMPFQNGPMTLKESVNDAYNLIGQTTANALRIFLAGRKRINLP</sequence>
<dbReference type="PANTHER" id="PTHR21599:SF0">
    <property type="entry name" value="GLYCERATE KINASE"/>
    <property type="match status" value="1"/>
</dbReference>
<evidence type="ECO:0000256" key="3">
    <source>
        <dbReference type="ARBA" id="ARBA00022777"/>
    </source>
</evidence>
<keyword evidence="3 4" id="KW-0418">Kinase</keyword>
<evidence type="ECO:0000256" key="1">
    <source>
        <dbReference type="ARBA" id="ARBA00006284"/>
    </source>
</evidence>
<name>A0A098L8U0_9BACT</name>
<dbReference type="Gene3D" id="3.90.1510.10">
    <property type="entry name" value="Glycerate kinase, domain 2"/>
    <property type="match status" value="1"/>
</dbReference>
<dbReference type="eggNOG" id="COG1929">
    <property type="taxonomic scope" value="Bacteria"/>
</dbReference>
<dbReference type="PIRSF" id="PIRSF006078">
    <property type="entry name" value="GlxK"/>
    <property type="match status" value="1"/>
</dbReference>
<dbReference type="PANTHER" id="PTHR21599">
    <property type="entry name" value="GLYCERATE KINASE"/>
    <property type="match status" value="1"/>
</dbReference>
<organism evidence="5 6">
    <name type="scientific">Sporocytophaga myxococcoides</name>
    <dbReference type="NCBI Taxonomy" id="153721"/>
    <lineage>
        <taxon>Bacteria</taxon>
        <taxon>Pseudomonadati</taxon>
        <taxon>Bacteroidota</taxon>
        <taxon>Cytophagia</taxon>
        <taxon>Cytophagales</taxon>
        <taxon>Cytophagaceae</taxon>
        <taxon>Sporocytophaga</taxon>
    </lineage>
</organism>
<dbReference type="InterPro" id="IPR036129">
    <property type="entry name" value="Glycerate_kinase_sf"/>
</dbReference>
<gene>
    <name evidence="5" type="ORF">MYP_208</name>
</gene>